<evidence type="ECO:0000313" key="4">
    <source>
        <dbReference type="RefSeq" id="XP_022586363.2"/>
    </source>
</evidence>
<evidence type="ECO:0000313" key="3">
    <source>
        <dbReference type="Proteomes" id="UP000515125"/>
    </source>
</evidence>
<feature type="chain" id="PRO_5028130026" evidence="1">
    <location>
        <begin position="25"/>
        <end position="258"/>
    </location>
</feature>
<organism evidence="3 4">
    <name type="scientific">Cyclospora cayetanensis</name>
    <dbReference type="NCBI Taxonomy" id="88456"/>
    <lineage>
        <taxon>Eukaryota</taxon>
        <taxon>Sar</taxon>
        <taxon>Alveolata</taxon>
        <taxon>Apicomplexa</taxon>
        <taxon>Conoidasida</taxon>
        <taxon>Coccidia</taxon>
        <taxon>Eucoccidiorida</taxon>
        <taxon>Eimeriorina</taxon>
        <taxon>Eimeriidae</taxon>
        <taxon>Cyclospora</taxon>
    </lineage>
</organism>
<proteinExistence type="predicted"/>
<dbReference type="Proteomes" id="UP000515125">
    <property type="component" value="Unplaced"/>
</dbReference>
<dbReference type="SUPFAM" id="SSF52087">
    <property type="entry name" value="CRAL/TRIO domain"/>
    <property type="match status" value="1"/>
</dbReference>
<dbReference type="RefSeq" id="XP_022586363.2">
    <property type="nucleotide sequence ID" value="XM_022734721.2"/>
</dbReference>
<keyword evidence="3" id="KW-1185">Reference proteome</keyword>
<protein>
    <submittedName>
        <fullName evidence="4">Uncharacterized protein LOC34621512</fullName>
    </submittedName>
</protein>
<gene>
    <name evidence="4" type="primary">LOC34621512</name>
</gene>
<keyword evidence="1" id="KW-0732">Signal</keyword>
<evidence type="ECO:0000259" key="2">
    <source>
        <dbReference type="PROSITE" id="PS50191"/>
    </source>
</evidence>
<dbReference type="Pfam" id="PF00650">
    <property type="entry name" value="CRAL_TRIO"/>
    <property type="match status" value="1"/>
</dbReference>
<feature type="signal peptide" evidence="1">
    <location>
        <begin position="1"/>
        <end position="24"/>
    </location>
</feature>
<name>A0A6P5WEK1_9EIME</name>
<feature type="domain" description="CRAL-TRIO" evidence="2">
    <location>
        <begin position="63"/>
        <end position="233"/>
    </location>
</feature>
<dbReference type="AlphaFoldDB" id="A0A6P5WEK1"/>
<accession>A0A6P5WEK1</accession>
<dbReference type="InterPro" id="IPR036865">
    <property type="entry name" value="CRAL-TRIO_dom_sf"/>
</dbReference>
<dbReference type="PROSITE" id="PS50191">
    <property type="entry name" value="CRAL_TRIO"/>
    <property type="match status" value="1"/>
</dbReference>
<dbReference type="CDD" id="cd00170">
    <property type="entry name" value="SEC14"/>
    <property type="match status" value="1"/>
</dbReference>
<sequence>MKDSGRRLLWLFALALVALPPAYCSTGVKDDTPNDLASANTNGPIVKGKESEVAEILASPPACFPELISAVPFSIYGVDKHGNHVIFLEGRSINWEVVSSKKSHDLVDYVKYLALFFWVNVDKRANSALTVVVDTNGFTLRKVLNGSVKAVLDALVSGLESTVQYVGERPGHVFLLNSPAYLSPLISLLSGLVHPKVQLVSVSSRKKWEVLLQDHVGASFLPVEYGGLKAKTLMDSPFVKSIDQEVRRILESKTAVKL</sequence>
<evidence type="ECO:0000256" key="1">
    <source>
        <dbReference type="SAM" id="SignalP"/>
    </source>
</evidence>
<dbReference type="Gene3D" id="3.40.525.10">
    <property type="entry name" value="CRAL-TRIO lipid binding domain"/>
    <property type="match status" value="1"/>
</dbReference>
<dbReference type="InterPro" id="IPR001251">
    <property type="entry name" value="CRAL-TRIO_dom"/>
</dbReference>
<dbReference type="OrthoDB" id="1434354at2759"/>
<reference evidence="4" key="1">
    <citation type="submission" date="2025-08" db="UniProtKB">
        <authorList>
            <consortium name="RefSeq"/>
        </authorList>
    </citation>
    <scope>IDENTIFICATION</scope>
</reference>
<dbReference type="GeneID" id="34621512"/>